<feature type="non-terminal residue" evidence="7">
    <location>
        <position position="1"/>
    </location>
</feature>
<evidence type="ECO:0000313" key="8">
    <source>
        <dbReference type="Proteomes" id="UP000812287"/>
    </source>
</evidence>
<dbReference type="InterPro" id="IPR013087">
    <property type="entry name" value="Znf_C2H2_type"/>
</dbReference>
<evidence type="ECO:0000256" key="3">
    <source>
        <dbReference type="ARBA" id="ARBA00022771"/>
    </source>
</evidence>
<keyword evidence="3 5" id="KW-0863">Zinc-finger</keyword>
<dbReference type="GO" id="GO:0008270">
    <property type="term" value="F:zinc ion binding"/>
    <property type="evidence" value="ECO:0007669"/>
    <property type="project" value="UniProtKB-KW"/>
</dbReference>
<keyword evidence="2" id="KW-0677">Repeat</keyword>
<organism evidence="7 8">
    <name type="scientific">Guyanagaster necrorhizus</name>
    <dbReference type="NCBI Taxonomy" id="856835"/>
    <lineage>
        <taxon>Eukaryota</taxon>
        <taxon>Fungi</taxon>
        <taxon>Dikarya</taxon>
        <taxon>Basidiomycota</taxon>
        <taxon>Agaricomycotina</taxon>
        <taxon>Agaricomycetes</taxon>
        <taxon>Agaricomycetidae</taxon>
        <taxon>Agaricales</taxon>
        <taxon>Marasmiineae</taxon>
        <taxon>Physalacriaceae</taxon>
        <taxon>Guyanagaster</taxon>
    </lineage>
</organism>
<feature type="domain" description="C2H2-type" evidence="6">
    <location>
        <begin position="57"/>
        <end position="82"/>
    </location>
</feature>
<dbReference type="GO" id="GO:0005667">
    <property type="term" value="C:transcription regulator complex"/>
    <property type="evidence" value="ECO:0007669"/>
    <property type="project" value="TreeGrafter"/>
</dbReference>
<dbReference type="PANTHER" id="PTHR14003:SF19">
    <property type="entry name" value="YY2 TRANSCRIPTION FACTOR"/>
    <property type="match status" value="1"/>
</dbReference>
<dbReference type="RefSeq" id="XP_043037000.1">
    <property type="nucleotide sequence ID" value="XM_043183520.1"/>
</dbReference>
<evidence type="ECO:0000256" key="2">
    <source>
        <dbReference type="ARBA" id="ARBA00022737"/>
    </source>
</evidence>
<evidence type="ECO:0000256" key="4">
    <source>
        <dbReference type="ARBA" id="ARBA00022833"/>
    </source>
</evidence>
<proteinExistence type="predicted"/>
<dbReference type="GO" id="GO:0000981">
    <property type="term" value="F:DNA-binding transcription factor activity, RNA polymerase II-specific"/>
    <property type="evidence" value="ECO:0007669"/>
    <property type="project" value="TreeGrafter"/>
</dbReference>
<evidence type="ECO:0000259" key="6">
    <source>
        <dbReference type="PROSITE" id="PS50157"/>
    </source>
</evidence>
<dbReference type="AlphaFoldDB" id="A0A9P7VMY1"/>
<dbReference type="Pfam" id="PF00096">
    <property type="entry name" value="zf-C2H2"/>
    <property type="match status" value="2"/>
</dbReference>
<accession>A0A9P7VMY1</accession>
<dbReference type="OrthoDB" id="6365676at2759"/>
<name>A0A9P7VMY1_9AGAR</name>
<dbReference type="GeneID" id="66105817"/>
<dbReference type="PROSITE" id="PS50157">
    <property type="entry name" value="ZINC_FINGER_C2H2_2"/>
    <property type="match status" value="2"/>
</dbReference>
<sequence>SKKSHGRKVPVALEFNQDDQAEAEQYICTYEGCGKCFIRCTHLKRHVKSLHLDEKPPKCPHEDCKKSFGRKDNLKKHMGSFH</sequence>
<gene>
    <name evidence="7" type="ORF">BT62DRAFT_903333</name>
</gene>
<reference evidence="7" key="1">
    <citation type="submission" date="2020-11" db="EMBL/GenBank/DDBJ databases">
        <title>Adaptations for nitrogen fixation in a non-lichenized fungal sporocarp promotes dispersal by wood-feeding termites.</title>
        <authorList>
            <consortium name="DOE Joint Genome Institute"/>
            <person name="Koch R.A."/>
            <person name="Yoon G."/>
            <person name="Arayal U."/>
            <person name="Lail K."/>
            <person name="Amirebrahimi M."/>
            <person name="Labutti K."/>
            <person name="Lipzen A."/>
            <person name="Riley R."/>
            <person name="Barry K."/>
            <person name="Henrissat B."/>
            <person name="Grigoriev I.V."/>
            <person name="Herr J.R."/>
            <person name="Aime M.C."/>
        </authorList>
    </citation>
    <scope>NUCLEOTIDE SEQUENCE</scope>
    <source>
        <strain evidence="7">MCA 3950</strain>
    </source>
</reference>
<protein>
    <recommendedName>
        <fullName evidence="6">C2H2-type domain-containing protein</fullName>
    </recommendedName>
</protein>
<comment type="caution">
    <text evidence="7">The sequence shown here is derived from an EMBL/GenBank/DDBJ whole genome shotgun (WGS) entry which is preliminary data.</text>
</comment>
<keyword evidence="8" id="KW-1185">Reference proteome</keyword>
<dbReference type="EMBL" id="MU250545">
    <property type="protein sequence ID" value="KAG7443500.1"/>
    <property type="molecule type" value="Genomic_DNA"/>
</dbReference>
<dbReference type="Proteomes" id="UP000812287">
    <property type="component" value="Unassembled WGS sequence"/>
</dbReference>
<dbReference type="SUPFAM" id="SSF57667">
    <property type="entry name" value="beta-beta-alpha zinc fingers"/>
    <property type="match status" value="1"/>
</dbReference>
<dbReference type="Gene3D" id="3.30.160.60">
    <property type="entry name" value="Classic Zinc Finger"/>
    <property type="match status" value="2"/>
</dbReference>
<evidence type="ECO:0000256" key="5">
    <source>
        <dbReference type="PROSITE-ProRule" id="PRU00042"/>
    </source>
</evidence>
<dbReference type="GO" id="GO:0031519">
    <property type="term" value="C:PcG protein complex"/>
    <property type="evidence" value="ECO:0007669"/>
    <property type="project" value="TreeGrafter"/>
</dbReference>
<evidence type="ECO:0000256" key="1">
    <source>
        <dbReference type="ARBA" id="ARBA00022723"/>
    </source>
</evidence>
<dbReference type="PANTHER" id="PTHR14003">
    <property type="entry name" value="TRANSCRIPTIONAL REPRESSOR PROTEIN YY"/>
    <property type="match status" value="1"/>
</dbReference>
<dbReference type="GO" id="GO:0000978">
    <property type="term" value="F:RNA polymerase II cis-regulatory region sequence-specific DNA binding"/>
    <property type="evidence" value="ECO:0007669"/>
    <property type="project" value="TreeGrafter"/>
</dbReference>
<keyword evidence="4" id="KW-0862">Zinc</keyword>
<dbReference type="InterPro" id="IPR036236">
    <property type="entry name" value="Znf_C2H2_sf"/>
</dbReference>
<evidence type="ECO:0000313" key="7">
    <source>
        <dbReference type="EMBL" id="KAG7443500.1"/>
    </source>
</evidence>
<dbReference type="SMART" id="SM00355">
    <property type="entry name" value="ZnF_C2H2"/>
    <property type="match status" value="2"/>
</dbReference>
<dbReference type="GO" id="GO:0000785">
    <property type="term" value="C:chromatin"/>
    <property type="evidence" value="ECO:0007669"/>
    <property type="project" value="TreeGrafter"/>
</dbReference>
<feature type="domain" description="C2H2-type" evidence="6">
    <location>
        <begin position="26"/>
        <end position="56"/>
    </location>
</feature>
<keyword evidence="1" id="KW-0479">Metal-binding</keyword>
<dbReference type="PROSITE" id="PS00028">
    <property type="entry name" value="ZINC_FINGER_C2H2_1"/>
    <property type="match status" value="2"/>
</dbReference>